<organism evidence="2 3">
    <name type="scientific">Salinimicrobium oceani</name>
    <dbReference type="NCBI Taxonomy" id="2722702"/>
    <lineage>
        <taxon>Bacteria</taxon>
        <taxon>Pseudomonadati</taxon>
        <taxon>Bacteroidota</taxon>
        <taxon>Flavobacteriia</taxon>
        <taxon>Flavobacteriales</taxon>
        <taxon>Flavobacteriaceae</taxon>
        <taxon>Salinimicrobium</taxon>
    </lineage>
</organism>
<feature type="signal peptide" evidence="1">
    <location>
        <begin position="1"/>
        <end position="24"/>
    </location>
</feature>
<dbReference type="Proteomes" id="UP000703674">
    <property type="component" value="Unassembled WGS sequence"/>
</dbReference>
<comment type="caution">
    <text evidence="2">The sequence shown here is derived from an EMBL/GenBank/DDBJ whole genome shotgun (WGS) entry which is preliminary data.</text>
</comment>
<evidence type="ECO:0000313" key="3">
    <source>
        <dbReference type="Proteomes" id="UP000703674"/>
    </source>
</evidence>
<proteinExistence type="predicted"/>
<evidence type="ECO:0000256" key="1">
    <source>
        <dbReference type="SAM" id="SignalP"/>
    </source>
</evidence>
<accession>A0ABX1D461</accession>
<name>A0ABX1D461_9FLAO</name>
<reference evidence="2 3" key="1">
    <citation type="submission" date="2020-03" db="EMBL/GenBank/DDBJ databases">
        <title>Salinimicrobium sp. nov, isolated from SCS.</title>
        <authorList>
            <person name="Cao W.R."/>
        </authorList>
    </citation>
    <scope>NUCLEOTIDE SEQUENCE [LARGE SCALE GENOMIC DNA]</scope>
    <source>
        <strain evidence="3">J15B91</strain>
    </source>
</reference>
<feature type="chain" id="PRO_5045106751" evidence="1">
    <location>
        <begin position="25"/>
        <end position="102"/>
    </location>
</feature>
<gene>
    <name evidence="2" type="ORF">HC175_20210</name>
</gene>
<sequence length="102" mass="11108">MKLKKFYLSTCFALLMLFSGNLFAQADGAKKDKGEQIVDMDERQELKSDAKKAVEAFKEKDNSIQEILDRAAGYAVFPNVGKGAWILGGAAGNGVVYENGKV</sequence>
<feature type="non-terminal residue" evidence="2">
    <location>
        <position position="102"/>
    </location>
</feature>
<keyword evidence="1" id="KW-0732">Signal</keyword>
<evidence type="ECO:0000313" key="2">
    <source>
        <dbReference type="EMBL" id="NJW55242.1"/>
    </source>
</evidence>
<keyword evidence="3" id="KW-1185">Reference proteome</keyword>
<protein>
    <submittedName>
        <fullName evidence="2">Uncharacterized protein</fullName>
    </submittedName>
</protein>
<dbReference type="EMBL" id="JAAVJR010000952">
    <property type="protein sequence ID" value="NJW55242.1"/>
    <property type="molecule type" value="Genomic_DNA"/>
</dbReference>